<keyword evidence="3" id="KW-1185">Reference proteome</keyword>
<protein>
    <submittedName>
        <fullName evidence="2">Uncharacterized protein</fullName>
    </submittedName>
</protein>
<accession>A0A8T0SDY6</accession>
<gene>
    <name evidence="2" type="ORF">PVAP13_5KG228007</name>
</gene>
<dbReference type="AlphaFoldDB" id="A0A8T0SDY6"/>
<feature type="compositionally biased region" description="Low complexity" evidence="1">
    <location>
        <begin position="1"/>
        <end position="31"/>
    </location>
</feature>
<feature type="compositionally biased region" description="Low complexity" evidence="1">
    <location>
        <begin position="121"/>
        <end position="131"/>
    </location>
</feature>
<comment type="caution">
    <text evidence="2">The sequence shown here is derived from an EMBL/GenBank/DDBJ whole genome shotgun (WGS) entry which is preliminary data.</text>
</comment>
<feature type="region of interest" description="Disordered" evidence="1">
    <location>
        <begin position="121"/>
        <end position="140"/>
    </location>
</feature>
<feature type="compositionally biased region" description="Basic and acidic residues" evidence="1">
    <location>
        <begin position="202"/>
        <end position="220"/>
    </location>
</feature>
<dbReference type="EMBL" id="CM029045">
    <property type="protein sequence ID" value="KAG2597512.1"/>
    <property type="molecule type" value="Genomic_DNA"/>
</dbReference>
<dbReference type="Proteomes" id="UP000823388">
    <property type="component" value="Chromosome 5K"/>
</dbReference>
<feature type="compositionally biased region" description="Low complexity" evidence="1">
    <location>
        <begin position="240"/>
        <end position="255"/>
    </location>
</feature>
<feature type="region of interest" description="Disordered" evidence="1">
    <location>
        <begin position="300"/>
        <end position="378"/>
    </location>
</feature>
<feature type="compositionally biased region" description="Basic residues" evidence="1">
    <location>
        <begin position="32"/>
        <end position="45"/>
    </location>
</feature>
<sequence>MWDLNDSPAAEAMPPSPSADDSGASSSSAARALRHTRRRLGRGRRGPAPVLPGPSGSRRPARGLAPPVRRGPAAAGRSIPASAAPCLLHRPSPCRRPPRPRATSAAAGLLERALPPPALAARALPPHSLPLQGHSRTEGDGSAWSHVLVAQPPIWKPQLAPNMASGLELQQKWAFGRAPAGAACGALPNTRRGDGLGGGCRNESEQRGGVRRDGAREDAGGRCSSRPLPASPTTPPLELAASAAGAASPAGPPGSRGLRRHQPSRLPPTSPAAPHRSGFMVADPWPVQHAWRRAGGAGACTRGDANERPGMPEYGTPNARRRGRAGAPPPAPGLAAASPQRRAVAWMRRASRRGGWTAASASACGARPRSGWSMAWVS</sequence>
<reference evidence="2" key="1">
    <citation type="submission" date="2020-05" db="EMBL/GenBank/DDBJ databases">
        <title>WGS assembly of Panicum virgatum.</title>
        <authorList>
            <person name="Lovell J.T."/>
            <person name="Jenkins J."/>
            <person name="Shu S."/>
            <person name="Juenger T.E."/>
            <person name="Schmutz J."/>
        </authorList>
    </citation>
    <scope>NUCLEOTIDE SEQUENCE</scope>
    <source>
        <strain evidence="2">AP13</strain>
    </source>
</reference>
<evidence type="ECO:0000313" key="3">
    <source>
        <dbReference type="Proteomes" id="UP000823388"/>
    </source>
</evidence>
<proteinExistence type="predicted"/>
<feature type="region of interest" description="Disordered" evidence="1">
    <location>
        <begin position="188"/>
        <end position="280"/>
    </location>
</feature>
<evidence type="ECO:0000256" key="1">
    <source>
        <dbReference type="SAM" id="MobiDB-lite"/>
    </source>
</evidence>
<name>A0A8T0SDY6_PANVG</name>
<feature type="compositionally biased region" description="Low complexity" evidence="1">
    <location>
        <begin position="62"/>
        <end position="85"/>
    </location>
</feature>
<organism evidence="2 3">
    <name type="scientific">Panicum virgatum</name>
    <name type="common">Blackwell switchgrass</name>
    <dbReference type="NCBI Taxonomy" id="38727"/>
    <lineage>
        <taxon>Eukaryota</taxon>
        <taxon>Viridiplantae</taxon>
        <taxon>Streptophyta</taxon>
        <taxon>Embryophyta</taxon>
        <taxon>Tracheophyta</taxon>
        <taxon>Spermatophyta</taxon>
        <taxon>Magnoliopsida</taxon>
        <taxon>Liliopsida</taxon>
        <taxon>Poales</taxon>
        <taxon>Poaceae</taxon>
        <taxon>PACMAD clade</taxon>
        <taxon>Panicoideae</taxon>
        <taxon>Panicodae</taxon>
        <taxon>Paniceae</taxon>
        <taxon>Panicinae</taxon>
        <taxon>Panicum</taxon>
        <taxon>Panicum sect. Hiantes</taxon>
    </lineage>
</organism>
<evidence type="ECO:0000313" key="2">
    <source>
        <dbReference type="EMBL" id="KAG2597512.1"/>
    </source>
</evidence>
<feature type="region of interest" description="Disordered" evidence="1">
    <location>
        <begin position="1"/>
        <end position="105"/>
    </location>
</feature>